<protein>
    <recommendedName>
        <fullName evidence="5">Zinc-ribbon domain-containing protein</fullName>
    </recommendedName>
</protein>
<feature type="transmembrane region" description="Helical" evidence="2">
    <location>
        <begin position="270"/>
        <end position="292"/>
    </location>
</feature>
<evidence type="ECO:0000256" key="1">
    <source>
        <dbReference type="SAM" id="MobiDB-lite"/>
    </source>
</evidence>
<proteinExistence type="predicted"/>
<organism evidence="3 4">
    <name type="scientific">Oceanobacillus oncorhynchi</name>
    <dbReference type="NCBI Taxonomy" id="545501"/>
    <lineage>
        <taxon>Bacteria</taxon>
        <taxon>Bacillati</taxon>
        <taxon>Bacillota</taxon>
        <taxon>Bacilli</taxon>
        <taxon>Bacillales</taxon>
        <taxon>Bacillaceae</taxon>
        <taxon>Oceanobacillus</taxon>
    </lineage>
</organism>
<dbReference type="RefSeq" id="WP_042532325.1">
    <property type="nucleotide sequence ID" value="NZ_CDGG01000001.1"/>
</dbReference>
<gene>
    <name evidence="3" type="ORF">BN997_02342</name>
</gene>
<feature type="region of interest" description="Disordered" evidence="1">
    <location>
        <begin position="17"/>
        <end position="58"/>
    </location>
</feature>
<accession>A0A0A1MS00</accession>
<dbReference type="AlphaFoldDB" id="A0A0A1MS00"/>
<feature type="compositionally biased region" description="Polar residues" evidence="1">
    <location>
        <begin position="45"/>
        <end position="58"/>
    </location>
</feature>
<feature type="transmembrane region" description="Helical" evidence="2">
    <location>
        <begin position="101"/>
        <end position="123"/>
    </location>
</feature>
<dbReference type="OrthoDB" id="2448863at2"/>
<evidence type="ECO:0000256" key="2">
    <source>
        <dbReference type="SAM" id="Phobius"/>
    </source>
</evidence>
<keyword evidence="2" id="KW-0812">Transmembrane</keyword>
<sequence length="309" mass="34571">MICPACNQETEEGKFCTKCGSPLHPQEKTATEDPSKENTPEVHTETSQQENASTAETSQQFNATLEKVKTGSNQYWSYFITRIKNPNVAFKDNEQHLINSIVTAIILTLAATLFCYGLINSLFNDAMAAASFSDDSLSNYLPIFSTILKGMLIFIILFFTGLIANFITFKLAKHPMSFTKQFTRFTGTLVPFTGFFVVIALLSLLGIAKINVMELGLWMLQLEGGSSGNFPWGLAFGMFIVTVLFTFVIYINPVIHMLYALIQEKNKQSFYFTVISLAITIAIITILQHFFILDILVSILESIEYMGVF</sequence>
<feature type="transmembrane region" description="Helical" evidence="2">
    <location>
        <begin position="189"/>
        <end position="210"/>
    </location>
</feature>
<keyword evidence="2" id="KW-0472">Membrane</keyword>
<evidence type="ECO:0000313" key="4">
    <source>
        <dbReference type="Proteomes" id="UP000040453"/>
    </source>
</evidence>
<keyword evidence="2" id="KW-1133">Transmembrane helix</keyword>
<dbReference type="STRING" id="545501.BN997_02342"/>
<feature type="transmembrane region" description="Helical" evidence="2">
    <location>
        <begin position="143"/>
        <end position="168"/>
    </location>
</feature>
<feature type="transmembrane region" description="Helical" evidence="2">
    <location>
        <begin position="230"/>
        <end position="250"/>
    </location>
</feature>
<reference evidence="3 4" key="1">
    <citation type="submission" date="2014-11" db="EMBL/GenBank/DDBJ databases">
        <authorList>
            <person name="Urmite Genomes Urmite Genomes"/>
        </authorList>
    </citation>
    <scope>NUCLEOTIDE SEQUENCE [LARGE SCALE GENOMIC DNA]</scope>
    <source>
        <strain evidence="3 4">Oc5</strain>
    </source>
</reference>
<evidence type="ECO:0000313" key="3">
    <source>
        <dbReference type="EMBL" id="CEI82474.1"/>
    </source>
</evidence>
<keyword evidence="4" id="KW-1185">Reference proteome</keyword>
<dbReference type="EMBL" id="CDGG01000001">
    <property type="protein sequence ID" value="CEI82474.1"/>
    <property type="molecule type" value="Genomic_DNA"/>
</dbReference>
<dbReference type="Proteomes" id="UP000040453">
    <property type="component" value="Unassembled WGS sequence"/>
</dbReference>
<dbReference type="CDD" id="cd20335">
    <property type="entry name" value="BRcat_RBR"/>
    <property type="match status" value="1"/>
</dbReference>
<name>A0A0A1MS00_9BACI</name>
<evidence type="ECO:0008006" key="5">
    <source>
        <dbReference type="Google" id="ProtNLM"/>
    </source>
</evidence>
<feature type="compositionally biased region" description="Basic and acidic residues" evidence="1">
    <location>
        <begin position="25"/>
        <end position="44"/>
    </location>
</feature>